<organism evidence="2 3">
    <name type="scientific">Sphingomonas ginsenosidivorax</name>
    <dbReference type="NCBI Taxonomy" id="862135"/>
    <lineage>
        <taxon>Bacteria</taxon>
        <taxon>Pseudomonadati</taxon>
        <taxon>Pseudomonadota</taxon>
        <taxon>Alphaproteobacteria</taxon>
        <taxon>Sphingomonadales</taxon>
        <taxon>Sphingomonadaceae</taxon>
        <taxon>Sphingomonas</taxon>
    </lineage>
</organism>
<name>A0A5C6UK22_9SPHN</name>
<dbReference type="InterPro" id="IPR054209">
    <property type="entry name" value="DUF6916"/>
</dbReference>
<keyword evidence="3" id="KW-1185">Reference proteome</keyword>
<comment type="caution">
    <text evidence="2">The sequence shown here is derived from an EMBL/GenBank/DDBJ whole genome shotgun (WGS) entry which is preliminary data.</text>
</comment>
<protein>
    <submittedName>
        <fullName evidence="2">Long-chain fatty acid--CoA ligase</fullName>
    </submittedName>
</protein>
<dbReference type="OrthoDB" id="8926597at2"/>
<evidence type="ECO:0000313" key="2">
    <source>
        <dbReference type="EMBL" id="TXC73029.1"/>
    </source>
</evidence>
<proteinExistence type="predicted"/>
<dbReference type="Proteomes" id="UP000321250">
    <property type="component" value="Unassembled WGS sequence"/>
</dbReference>
<feature type="domain" description="DUF6916" evidence="1">
    <location>
        <begin position="2"/>
        <end position="92"/>
    </location>
</feature>
<dbReference type="GO" id="GO:0016874">
    <property type="term" value="F:ligase activity"/>
    <property type="evidence" value="ECO:0007669"/>
    <property type="project" value="UniProtKB-KW"/>
</dbReference>
<keyword evidence="2" id="KW-0436">Ligase</keyword>
<dbReference type="EMBL" id="VOQR01000001">
    <property type="protein sequence ID" value="TXC73029.1"/>
    <property type="molecule type" value="Genomic_DNA"/>
</dbReference>
<dbReference type="AlphaFoldDB" id="A0A5C6UK22"/>
<dbReference type="RefSeq" id="WP_147084312.1">
    <property type="nucleotide sequence ID" value="NZ_VOQR01000001.1"/>
</dbReference>
<reference evidence="2 3" key="1">
    <citation type="journal article" date="2013" name="Antonie Van Leeuwenhoek">
        <title>Sphingomonas ginsenosidivorax sp. nov., with the ability to transform ginsenosides.</title>
        <authorList>
            <person name="Jin X.F."/>
            <person name="Kim J.K."/>
            <person name="Liu Q.M."/>
            <person name="Kang M.S."/>
            <person name="He D."/>
            <person name="Jin F.X."/>
            <person name="Kim S.C."/>
            <person name="Im W.T."/>
        </authorList>
    </citation>
    <scope>NUCLEOTIDE SEQUENCE [LARGE SCALE GENOMIC DNA]</scope>
    <source>
        <strain evidence="2 3">KHI67</strain>
    </source>
</reference>
<sequence length="93" mass="9738">MLSLQNFAAAVGEEFALDLGTASVALALVEAKPLSHGAGGLRHPFSLVFRAASHVVLPQKIYSLANATLGRHGIFLVPIGRDPAGVLYQAVFN</sequence>
<evidence type="ECO:0000259" key="1">
    <source>
        <dbReference type="Pfam" id="PF21880"/>
    </source>
</evidence>
<evidence type="ECO:0000313" key="3">
    <source>
        <dbReference type="Proteomes" id="UP000321250"/>
    </source>
</evidence>
<accession>A0A5C6UK22</accession>
<dbReference type="Pfam" id="PF21880">
    <property type="entry name" value="DUF6916"/>
    <property type="match status" value="1"/>
</dbReference>
<gene>
    <name evidence="2" type="ORF">FSB78_18070</name>
</gene>